<dbReference type="AlphaFoldDB" id="J9FME2"/>
<comment type="caution">
    <text evidence="1">The sequence shown here is derived from an EMBL/GenBank/DDBJ whole genome shotgun (WGS) entry which is preliminary data.</text>
</comment>
<organism evidence="1">
    <name type="scientific">gut metagenome</name>
    <dbReference type="NCBI Taxonomy" id="749906"/>
    <lineage>
        <taxon>unclassified sequences</taxon>
        <taxon>metagenomes</taxon>
        <taxon>organismal metagenomes</taxon>
    </lineage>
</organism>
<dbReference type="EMBL" id="AMCI01005710">
    <property type="protein sequence ID" value="EJW95593.1"/>
    <property type="molecule type" value="Genomic_DNA"/>
</dbReference>
<evidence type="ECO:0000313" key="1">
    <source>
        <dbReference type="EMBL" id="EJW95593.1"/>
    </source>
</evidence>
<name>J9FME2_9ZZZZ</name>
<reference evidence="1" key="1">
    <citation type="journal article" date="2012" name="PLoS ONE">
        <title>Gene sets for utilization of primary and secondary nutrition supplies in the distal gut of endangered iberian lynx.</title>
        <authorList>
            <person name="Alcaide M."/>
            <person name="Messina E."/>
            <person name="Richter M."/>
            <person name="Bargiela R."/>
            <person name="Peplies J."/>
            <person name="Huws S.A."/>
            <person name="Newbold C.J."/>
            <person name="Golyshin P.N."/>
            <person name="Simon M.A."/>
            <person name="Lopez G."/>
            <person name="Yakimov M.M."/>
            <person name="Ferrer M."/>
        </authorList>
    </citation>
    <scope>NUCLEOTIDE SEQUENCE</scope>
</reference>
<protein>
    <submittedName>
        <fullName evidence="1">Uncharacterized protein</fullName>
    </submittedName>
</protein>
<gene>
    <name evidence="1" type="ORF">EVA_16275</name>
</gene>
<accession>J9FME2</accession>
<sequence length="323" mass="38066">MSGGHFDYQQYHIDDIANGIEREIEEATKPKPPLVWREEVSIFKKIDDWHSVGIYKGFKTYDEAVRHLKKDKAYKFVREYEKDGKRIAEFMERDKLIEVKEIKYQEYEDGEYYPEYTEETIQIFKDAVKTLRKAAIYAQRIDWLLSGDDDEKSLKERLEEELKEIGGTRMKNRIEIPEGKKAEWVNGVLTLVDEKPKDVTERIKTFEDARRELGSGHHLVEEYETITCRCGALSDDIIAYMKLRIIAEALNEGWSPKFVKDEKRYYPLFHVVYRGFPYVGTYCGVAYAGAYGYIGSRLVFKSRKLAEYAGKQFEDIWLNYIVR</sequence>
<proteinExistence type="predicted"/>